<comment type="caution">
    <text evidence="2">The sequence shown here is derived from an EMBL/GenBank/DDBJ whole genome shotgun (WGS) entry which is preliminary data.</text>
</comment>
<reference evidence="2 3" key="1">
    <citation type="submission" date="2024-02" db="EMBL/GenBank/DDBJ databases">
        <authorList>
            <person name="Chen Y."/>
            <person name="Shah S."/>
            <person name="Dougan E. K."/>
            <person name="Thang M."/>
            <person name="Chan C."/>
        </authorList>
    </citation>
    <scope>NUCLEOTIDE SEQUENCE [LARGE SCALE GENOMIC DNA]</scope>
</reference>
<feature type="compositionally biased region" description="Basic and acidic residues" evidence="1">
    <location>
        <begin position="70"/>
        <end position="83"/>
    </location>
</feature>
<feature type="compositionally biased region" description="Basic and acidic residues" evidence="1">
    <location>
        <begin position="130"/>
        <end position="174"/>
    </location>
</feature>
<evidence type="ECO:0000313" key="2">
    <source>
        <dbReference type="EMBL" id="CAK9106294.1"/>
    </source>
</evidence>
<proteinExistence type="predicted"/>
<organism evidence="2 3">
    <name type="scientific">Durusdinium trenchii</name>
    <dbReference type="NCBI Taxonomy" id="1381693"/>
    <lineage>
        <taxon>Eukaryota</taxon>
        <taxon>Sar</taxon>
        <taxon>Alveolata</taxon>
        <taxon>Dinophyceae</taxon>
        <taxon>Suessiales</taxon>
        <taxon>Symbiodiniaceae</taxon>
        <taxon>Durusdinium</taxon>
    </lineage>
</organism>
<feature type="region of interest" description="Disordered" evidence="1">
    <location>
        <begin position="1"/>
        <end position="186"/>
    </location>
</feature>
<accession>A0ABP0S1R1</accession>
<feature type="compositionally biased region" description="Gly residues" evidence="1">
    <location>
        <begin position="55"/>
        <end position="64"/>
    </location>
</feature>
<name>A0ABP0S1R1_9DINO</name>
<dbReference type="EMBL" id="CAXAMN010026861">
    <property type="protein sequence ID" value="CAK9106294.1"/>
    <property type="molecule type" value="Genomic_DNA"/>
</dbReference>
<evidence type="ECO:0000313" key="3">
    <source>
        <dbReference type="Proteomes" id="UP001642484"/>
    </source>
</evidence>
<feature type="compositionally biased region" description="Basic and acidic residues" evidence="1">
    <location>
        <begin position="1"/>
        <end position="35"/>
    </location>
</feature>
<keyword evidence="3" id="KW-1185">Reference proteome</keyword>
<protein>
    <submittedName>
        <fullName evidence="2">Uncharacterized protein</fullName>
    </submittedName>
</protein>
<sequence length="186" mass="21132">DRERRGNDRDRRGEDRGRDGREGRGGDEDRPDRRYAAATTPTLRPRPGQEERGGYGKGGKGFGSNWGNRDFGRDEKGKGKGRPEWNPGLARNLDLENEKGGGRGRMQWYSDHDDRQEGNVQRRRGGSPDNWKHDMFEELTKQADPKKEAAEAESEDRNEKSKAKKDEKGDKEEKEEAEEASESDGD</sequence>
<dbReference type="Proteomes" id="UP001642484">
    <property type="component" value="Unassembled WGS sequence"/>
</dbReference>
<feature type="non-terminal residue" evidence="2">
    <location>
        <position position="1"/>
    </location>
</feature>
<feature type="compositionally biased region" description="Acidic residues" evidence="1">
    <location>
        <begin position="175"/>
        <end position="186"/>
    </location>
</feature>
<gene>
    <name evidence="2" type="ORF">CCMP2556_LOCUS49692</name>
</gene>
<evidence type="ECO:0000256" key="1">
    <source>
        <dbReference type="SAM" id="MobiDB-lite"/>
    </source>
</evidence>